<evidence type="ECO:0000256" key="1">
    <source>
        <dbReference type="SAM" id="MobiDB-lite"/>
    </source>
</evidence>
<dbReference type="PANTHER" id="PTHR31558">
    <property type="entry name" value="CW14 PROTEIN"/>
    <property type="match status" value="1"/>
</dbReference>
<dbReference type="Pfam" id="PF07059">
    <property type="entry name" value="EDR2_C"/>
    <property type="match status" value="1"/>
</dbReference>
<organism evidence="3">
    <name type="scientific">Nannochloropsis gaditana (strain CCMP526)</name>
    <name type="common">Green microalga</name>
    <name type="synonym">Microchloropsis gaditana</name>
    <dbReference type="NCBI Taxonomy" id="1093141"/>
    <lineage>
        <taxon>Eukaryota</taxon>
        <taxon>Sar</taxon>
        <taxon>Stramenopiles</taxon>
        <taxon>Ochrophyta</taxon>
        <taxon>Eustigmatophyceae</taxon>
        <taxon>Eustigmatales</taxon>
        <taxon>Monodopsidaceae</taxon>
        <taxon>Nannochloropsis</taxon>
    </lineage>
</organism>
<sequence length="145" mass="15444">MPPVGSTIPRCPEQAPGEAGVQVMPDHSWTVGEASNIKVRSLGYKQSSKKEPSGQSLYELVNFDFVRSPCRVSHVASLVKELPEVTGCEGLPAHIPKVLIITWQAPSEKPSLLAQEDGPGWSCILYFAIRPEMAALFAGGGGEGG</sequence>
<protein>
    <recommendedName>
        <fullName evidence="2">Protein ENHANCED DISEASE RESISTANCE 2 C-terminal domain-containing protein</fullName>
    </recommendedName>
</protein>
<feature type="region of interest" description="Disordered" evidence="1">
    <location>
        <begin position="1"/>
        <end position="20"/>
    </location>
</feature>
<evidence type="ECO:0000313" key="3">
    <source>
        <dbReference type="EMBL" id="AFJ69810.1"/>
    </source>
</evidence>
<gene>
    <name evidence="3" type="ORF">NGATSA_3052100</name>
</gene>
<feature type="non-terminal residue" evidence="3">
    <location>
        <position position="145"/>
    </location>
</feature>
<proteinExistence type="evidence at transcript level"/>
<feature type="domain" description="Protein ENHANCED DISEASE RESISTANCE 2 C-terminal" evidence="2">
    <location>
        <begin position="29"/>
        <end position="130"/>
    </location>
</feature>
<dbReference type="InterPro" id="IPR009769">
    <property type="entry name" value="EDR2_C"/>
</dbReference>
<name>I2CSC7_NANGC</name>
<reference evidence="3" key="2">
    <citation type="journal article" date="2012" name="Nat. Commun.">
        <title>Draft genome sequence and genetic transformation of the oleaginous alga Nannochloropis gaditana.</title>
        <authorList>
            <person name="Radakovits R."/>
            <person name="Jinkerson R.E."/>
            <person name="Fuerstenberg S.I."/>
            <person name="Tae H."/>
            <person name="Settlage R.E."/>
            <person name="Boore J.L."/>
            <person name="Posewitz M.C."/>
        </authorList>
    </citation>
    <scope>NUCLEOTIDE SEQUENCE</scope>
    <source>
        <strain evidence="3">CCMP526</strain>
    </source>
</reference>
<dbReference type="EMBL" id="JU980747">
    <property type="protein sequence ID" value="AFJ69810.1"/>
    <property type="molecule type" value="mRNA"/>
</dbReference>
<dbReference type="AlphaFoldDB" id="I2CSC7"/>
<accession>I2CSC7</accession>
<reference evidence="3" key="1">
    <citation type="journal article" date="2012" name="Bioengineered">
        <title>Additional insights into the genome of the oleaginous model alga Nannochloropsis gaditana.</title>
        <authorList>
            <person name="Jinkerson R.E."/>
            <person name="Radakovits R."/>
            <person name="Posewitz M.C."/>
        </authorList>
    </citation>
    <scope>NUCLEOTIDE SEQUENCE</scope>
    <source>
        <strain evidence="3">CCMP526</strain>
    </source>
</reference>
<evidence type="ECO:0000259" key="2">
    <source>
        <dbReference type="Pfam" id="PF07059"/>
    </source>
</evidence>